<organism evidence="10 12">
    <name type="scientific">Archangium gephyra</name>
    <dbReference type="NCBI Taxonomy" id="48"/>
    <lineage>
        <taxon>Bacteria</taxon>
        <taxon>Pseudomonadati</taxon>
        <taxon>Myxococcota</taxon>
        <taxon>Myxococcia</taxon>
        <taxon>Myxococcales</taxon>
        <taxon>Cystobacterineae</taxon>
        <taxon>Archangiaceae</taxon>
        <taxon>Archangium</taxon>
    </lineage>
</organism>
<dbReference type="EMBL" id="QUMU01000012">
    <property type="protein sequence ID" value="REG26172.1"/>
    <property type="molecule type" value="Genomic_DNA"/>
</dbReference>
<dbReference type="KEGG" id="age:AA314_02633"/>
<feature type="compositionally biased region" description="Low complexity" evidence="8">
    <location>
        <begin position="326"/>
        <end position="340"/>
    </location>
</feature>
<sequence length="804" mass="86426">MPENSPPPDSALDGGDNTVIRPSASSPQEPSSGPLFAGRYALVRMLGRGGMGTVYQARDSLVGDVVALKTLELGKDAGPDALERFTREVRLARRITHPHVARMHDLGTHEGQAFLTMEFVEGEDLRALLARERPLAASRAARIALAICEGLAAAHAAGVVHRDLKPANILIESGGRVVLTDFGIARAVAGEAASRTMGTVGTPMYMAPEQVSGDPVDARADLYAVGLLLYELLTGEVPFSGDTPWAAAMARLRHAPPDLRQRATIPPPLAELVHRCLGRAPEERPASALEVAGALRDWLVSVGEPTLSGPPTLGPVTGGHTPAPLTSTSATRNTPRTTTPVPKQGVALLPLRFQGPRESEYLGDSLTEALIDQLSRVRGLRVPGTGVTARFRNERDPRTVGRELGVELVVEGTVQSAGPSVRVSVRLLEAQSGTQVWSGRFEYASTDAFELTDRLVPRIAEELRCEAVLSAWRTSVPPEAVALYRQADSLLHGAFRGGHDGGPLALLESCLELAPDFLPAVALHAIASLRAMFMGVKDAQRDAAAIARASVDRALRLAPEQAVTHLARAMLAAQSGDWRTAVTSLRTALDIAPCHAPTLQYLGSLQCEAGRADEGLVRLRLAYDLSPTLVSSLFELARCSALRGQMEDYRWAMDRLTASPLLRTAAESLRVRVAGWTRDVEELRRTKAEVAADPDYIATMVGRYASAVLGEIDALELLPMFEEALSQTNSPRFASLLCQLATEVLGLCGKTEVALGYFRRAAETALIDLEWIDRCPALVPLRSLPGFAEGRRLVRARIEAIWHA</sequence>
<feature type="domain" description="Protein kinase" evidence="9">
    <location>
        <begin position="40"/>
        <end position="299"/>
    </location>
</feature>
<dbReference type="PROSITE" id="PS00107">
    <property type="entry name" value="PROTEIN_KINASE_ATP"/>
    <property type="match status" value="1"/>
</dbReference>
<dbReference type="Gene3D" id="1.25.40.10">
    <property type="entry name" value="Tetratricopeptide repeat domain"/>
    <property type="match status" value="1"/>
</dbReference>
<dbReference type="SUPFAM" id="SSF48452">
    <property type="entry name" value="TPR-like"/>
    <property type="match status" value="1"/>
</dbReference>
<evidence type="ECO:0000256" key="3">
    <source>
        <dbReference type="ARBA" id="ARBA00022679"/>
    </source>
</evidence>
<evidence type="ECO:0000256" key="8">
    <source>
        <dbReference type="SAM" id="MobiDB-lite"/>
    </source>
</evidence>
<keyword evidence="6 7" id="KW-0067">ATP-binding</keyword>
<evidence type="ECO:0000256" key="1">
    <source>
        <dbReference type="ARBA" id="ARBA00012513"/>
    </source>
</evidence>
<dbReference type="Pfam" id="PF00069">
    <property type="entry name" value="Pkinase"/>
    <property type="match status" value="1"/>
</dbReference>
<dbReference type="EMBL" id="CP011509">
    <property type="protein sequence ID" value="AKJ01007.1"/>
    <property type="molecule type" value="Genomic_DNA"/>
</dbReference>
<evidence type="ECO:0000256" key="2">
    <source>
        <dbReference type="ARBA" id="ARBA00022527"/>
    </source>
</evidence>
<dbReference type="Proteomes" id="UP000035579">
    <property type="component" value="Chromosome"/>
</dbReference>
<keyword evidence="3" id="KW-0808">Transferase</keyword>
<keyword evidence="4 7" id="KW-0547">Nucleotide-binding</keyword>
<dbReference type="FunFam" id="1.10.510.10:FF:000021">
    <property type="entry name" value="Serine/threonine protein kinase"/>
    <property type="match status" value="1"/>
</dbReference>
<evidence type="ECO:0000256" key="4">
    <source>
        <dbReference type="ARBA" id="ARBA00022741"/>
    </source>
</evidence>
<evidence type="ECO:0000256" key="6">
    <source>
        <dbReference type="ARBA" id="ARBA00022840"/>
    </source>
</evidence>
<reference evidence="10 12" key="1">
    <citation type="submission" date="2015-05" db="EMBL/GenBank/DDBJ databases">
        <title>Genome assembly of Archangium gephyra DSM 2261.</title>
        <authorList>
            <person name="Sharma G."/>
            <person name="Subramanian S."/>
        </authorList>
    </citation>
    <scope>NUCLEOTIDE SEQUENCE [LARGE SCALE GENOMIC DNA]</scope>
    <source>
        <strain evidence="10 12">DSM 2261</strain>
    </source>
</reference>
<evidence type="ECO:0000256" key="7">
    <source>
        <dbReference type="PROSITE-ProRule" id="PRU10141"/>
    </source>
</evidence>
<dbReference type="InterPro" id="IPR000719">
    <property type="entry name" value="Prot_kinase_dom"/>
</dbReference>
<feature type="region of interest" description="Disordered" evidence="8">
    <location>
        <begin position="1"/>
        <end position="34"/>
    </location>
</feature>
<dbReference type="SUPFAM" id="SSF56112">
    <property type="entry name" value="Protein kinase-like (PK-like)"/>
    <property type="match status" value="1"/>
</dbReference>
<evidence type="ECO:0000259" key="9">
    <source>
        <dbReference type="PROSITE" id="PS50011"/>
    </source>
</evidence>
<dbReference type="Gene3D" id="3.40.50.10610">
    <property type="entry name" value="ABC-type transport auxiliary lipoprotein component"/>
    <property type="match status" value="1"/>
</dbReference>
<proteinExistence type="predicted"/>
<dbReference type="InterPro" id="IPR011990">
    <property type="entry name" value="TPR-like_helical_dom_sf"/>
</dbReference>
<protein>
    <recommendedName>
        <fullName evidence="1">non-specific serine/threonine protein kinase</fullName>
        <ecNumber evidence="1">2.7.11.1</ecNumber>
    </recommendedName>
</protein>
<reference evidence="11 13" key="2">
    <citation type="submission" date="2018-08" db="EMBL/GenBank/DDBJ databases">
        <title>Genomic Encyclopedia of Archaeal and Bacterial Type Strains, Phase II (KMG-II): from individual species to whole genera.</title>
        <authorList>
            <person name="Goeker M."/>
        </authorList>
    </citation>
    <scope>NUCLEOTIDE SEQUENCE [LARGE SCALE GENOMIC DNA]</scope>
    <source>
        <strain evidence="11 13">DSM 2261</strain>
    </source>
</reference>
<dbReference type="InterPro" id="IPR011009">
    <property type="entry name" value="Kinase-like_dom_sf"/>
</dbReference>
<dbReference type="InterPro" id="IPR008271">
    <property type="entry name" value="Ser/Thr_kinase_AS"/>
</dbReference>
<evidence type="ECO:0000313" key="13">
    <source>
        <dbReference type="Proteomes" id="UP000256345"/>
    </source>
</evidence>
<evidence type="ECO:0000313" key="11">
    <source>
        <dbReference type="EMBL" id="REG26172.1"/>
    </source>
</evidence>
<evidence type="ECO:0000313" key="10">
    <source>
        <dbReference type="EMBL" id="AKJ01007.1"/>
    </source>
</evidence>
<dbReference type="SMART" id="SM00220">
    <property type="entry name" value="S_TKc"/>
    <property type="match status" value="1"/>
</dbReference>
<dbReference type="GO" id="GO:0005524">
    <property type="term" value="F:ATP binding"/>
    <property type="evidence" value="ECO:0007669"/>
    <property type="project" value="UniProtKB-UniRule"/>
</dbReference>
<dbReference type="InterPro" id="IPR017441">
    <property type="entry name" value="Protein_kinase_ATP_BS"/>
</dbReference>
<keyword evidence="13" id="KW-1185">Reference proteome</keyword>
<dbReference type="AlphaFoldDB" id="A0AAC8TCH4"/>
<dbReference type="Gene3D" id="3.30.200.20">
    <property type="entry name" value="Phosphorylase Kinase, domain 1"/>
    <property type="match status" value="1"/>
</dbReference>
<evidence type="ECO:0000256" key="5">
    <source>
        <dbReference type="ARBA" id="ARBA00022777"/>
    </source>
</evidence>
<dbReference type="RefSeq" id="WP_047855693.1">
    <property type="nucleotide sequence ID" value="NZ_CP011509.1"/>
</dbReference>
<name>A0AAC8TCH4_9BACT</name>
<keyword evidence="5 10" id="KW-0418">Kinase</keyword>
<dbReference type="Proteomes" id="UP000256345">
    <property type="component" value="Unassembled WGS sequence"/>
</dbReference>
<evidence type="ECO:0000313" key="12">
    <source>
        <dbReference type="Proteomes" id="UP000035579"/>
    </source>
</evidence>
<dbReference type="Gene3D" id="1.10.510.10">
    <property type="entry name" value="Transferase(Phosphotransferase) domain 1"/>
    <property type="match status" value="1"/>
</dbReference>
<dbReference type="PANTHER" id="PTHR43289">
    <property type="entry name" value="MITOGEN-ACTIVATED PROTEIN KINASE KINASE KINASE 20-RELATED"/>
    <property type="match status" value="1"/>
</dbReference>
<feature type="binding site" evidence="7">
    <location>
        <position position="69"/>
    </location>
    <ligand>
        <name>ATP</name>
        <dbReference type="ChEBI" id="CHEBI:30616"/>
    </ligand>
</feature>
<keyword evidence="2" id="KW-0723">Serine/threonine-protein kinase</keyword>
<dbReference type="PANTHER" id="PTHR43289:SF6">
    <property type="entry name" value="SERINE_THREONINE-PROTEIN KINASE NEKL-3"/>
    <property type="match status" value="1"/>
</dbReference>
<dbReference type="PROSITE" id="PS50011">
    <property type="entry name" value="PROTEIN_KINASE_DOM"/>
    <property type="match status" value="1"/>
</dbReference>
<dbReference type="PROSITE" id="PS00108">
    <property type="entry name" value="PROTEIN_KINASE_ST"/>
    <property type="match status" value="1"/>
</dbReference>
<gene>
    <name evidence="10" type="ORF">AA314_02633</name>
    <name evidence="11" type="ORF">ATI61_112267</name>
</gene>
<dbReference type="EC" id="2.7.11.1" evidence="1"/>
<accession>A0AAC8TCH4</accession>
<dbReference type="CDD" id="cd14014">
    <property type="entry name" value="STKc_PknB_like"/>
    <property type="match status" value="1"/>
</dbReference>
<feature type="region of interest" description="Disordered" evidence="8">
    <location>
        <begin position="307"/>
        <end position="342"/>
    </location>
</feature>
<dbReference type="GO" id="GO:0004674">
    <property type="term" value="F:protein serine/threonine kinase activity"/>
    <property type="evidence" value="ECO:0007669"/>
    <property type="project" value="UniProtKB-KW"/>
</dbReference>